<comment type="catalytic activity">
    <reaction evidence="9">
        <text>feruloyl-polysaccharide + H2O = ferulate + polysaccharide.</text>
        <dbReference type="EC" id="3.1.1.73"/>
    </reaction>
</comment>
<keyword evidence="5" id="KW-0732">Signal</keyword>
<sequence>MPPSRLRLYIEGHMYLTTRFKPKTCGSRPRQCPTFTSRLNSPLLNNHRHSVTPPTMAKFSLLSLLSLLTLTQPTLSLRPSPGCNKTPALVTTSSTTTPLRITSNNKQREFFVRLPPNYNSSIPHRLIFTLHALGGTAQQVIAGQGGYLPYYGLPPLINDSTPAVFVIPNGLNNGWQNAAGEDVTFLRAVLSAVESDLCIDQDLRFSTGFSYGGAMSYSLACSLGKEIRAVAALSGNPQISGCAAGSEPVAYYGQHGTTDNVLPLAQARQMRDRFLKNNGCAAQAEPAVPASGSQRKVKTVYSGCQPDKPVTFVVFDGGHVPTPREPGESETFTHKETWEFFSQFK</sequence>
<reference evidence="10" key="1">
    <citation type="journal article" date="2023" name="Mol. Phylogenet. Evol.">
        <title>Genome-scale phylogeny and comparative genomics of the fungal order Sordariales.</title>
        <authorList>
            <person name="Hensen N."/>
            <person name="Bonometti L."/>
            <person name="Westerberg I."/>
            <person name="Brannstrom I.O."/>
            <person name="Guillou S."/>
            <person name="Cros-Aarteil S."/>
            <person name="Calhoun S."/>
            <person name="Haridas S."/>
            <person name="Kuo A."/>
            <person name="Mondo S."/>
            <person name="Pangilinan J."/>
            <person name="Riley R."/>
            <person name="LaButti K."/>
            <person name="Andreopoulos B."/>
            <person name="Lipzen A."/>
            <person name="Chen C."/>
            <person name="Yan M."/>
            <person name="Daum C."/>
            <person name="Ng V."/>
            <person name="Clum A."/>
            <person name="Steindorff A."/>
            <person name="Ohm R.A."/>
            <person name="Martin F."/>
            <person name="Silar P."/>
            <person name="Natvig D.O."/>
            <person name="Lalanne C."/>
            <person name="Gautier V."/>
            <person name="Ament-Velasquez S.L."/>
            <person name="Kruys A."/>
            <person name="Hutchinson M.I."/>
            <person name="Powell A.J."/>
            <person name="Barry K."/>
            <person name="Miller A.N."/>
            <person name="Grigoriev I.V."/>
            <person name="Debuchy R."/>
            <person name="Gladieux P."/>
            <person name="Hiltunen Thoren M."/>
            <person name="Johannesson H."/>
        </authorList>
    </citation>
    <scope>NUCLEOTIDE SEQUENCE</scope>
    <source>
        <strain evidence="10">CBS 892.96</strain>
    </source>
</reference>
<dbReference type="InterPro" id="IPR043595">
    <property type="entry name" value="FaeB/C/D"/>
</dbReference>
<gene>
    <name evidence="10" type="ORF">QBC36DRAFT_346088</name>
</gene>
<evidence type="ECO:0000256" key="5">
    <source>
        <dbReference type="ARBA" id="ARBA00022729"/>
    </source>
</evidence>
<dbReference type="GO" id="GO:0030600">
    <property type="term" value="F:feruloyl esterase activity"/>
    <property type="evidence" value="ECO:0007669"/>
    <property type="project" value="UniProtKB-EC"/>
</dbReference>
<evidence type="ECO:0000256" key="8">
    <source>
        <dbReference type="ARBA" id="ARBA00023326"/>
    </source>
</evidence>
<dbReference type="EC" id="3.1.1.73" evidence="2"/>
<dbReference type="EMBL" id="MU866189">
    <property type="protein sequence ID" value="KAK4176669.1"/>
    <property type="molecule type" value="Genomic_DNA"/>
</dbReference>
<dbReference type="GO" id="GO:0005576">
    <property type="term" value="C:extracellular region"/>
    <property type="evidence" value="ECO:0007669"/>
    <property type="project" value="UniProtKB-SubCell"/>
</dbReference>
<keyword evidence="7" id="KW-0119">Carbohydrate metabolism</keyword>
<organism evidence="10 11">
    <name type="scientific">Triangularia setosa</name>
    <dbReference type="NCBI Taxonomy" id="2587417"/>
    <lineage>
        <taxon>Eukaryota</taxon>
        <taxon>Fungi</taxon>
        <taxon>Dikarya</taxon>
        <taxon>Ascomycota</taxon>
        <taxon>Pezizomycotina</taxon>
        <taxon>Sordariomycetes</taxon>
        <taxon>Sordariomycetidae</taxon>
        <taxon>Sordariales</taxon>
        <taxon>Podosporaceae</taxon>
        <taxon>Triangularia</taxon>
    </lineage>
</organism>
<dbReference type="PANTHER" id="PTHR38050">
    <property type="match status" value="1"/>
</dbReference>
<name>A0AAN6W781_9PEZI</name>
<evidence type="ECO:0000256" key="9">
    <source>
        <dbReference type="ARBA" id="ARBA00034075"/>
    </source>
</evidence>
<protein>
    <recommendedName>
        <fullName evidence="2">feruloyl esterase</fullName>
        <ecNumber evidence="2">3.1.1.73</ecNumber>
    </recommendedName>
</protein>
<evidence type="ECO:0000313" key="10">
    <source>
        <dbReference type="EMBL" id="KAK4176669.1"/>
    </source>
</evidence>
<dbReference type="PANTHER" id="PTHR38050:SF3">
    <property type="entry name" value="FERULOYL ESTERASE D"/>
    <property type="match status" value="1"/>
</dbReference>
<dbReference type="GO" id="GO:0045493">
    <property type="term" value="P:xylan catabolic process"/>
    <property type="evidence" value="ECO:0007669"/>
    <property type="project" value="UniProtKB-KW"/>
</dbReference>
<keyword evidence="11" id="KW-1185">Reference proteome</keyword>
<keyword evidence="6 10" id="KW-0378">Hydrolase</keyword>
<dbReference type="InterPro" id="IPR029058">
    <property type="entry name" value="AB_hydrolase_fold"/>
</dbReference>
<keyword evidence="4" id="KW-0858">Xylan degradation</keyword>
<accession>A0AAN6W781</accession>
<reference evidence="10" key="2">
    <citation type="submission" date="2023-05" db="EMBL/GenBank/DDBJ databases">
        <authorList>
            <consortium name="Lawrence Berkeley National Laboratory"/>
            <person name="Steindorff A."/>
            <person name="Hensen N."/>
            <person name="Bonometti L."/>
            <person name="Westerberg I."/>
            <person name="Brannstrom I.O."/>
            <person name="Guillou S."/>
            <person name="Cros-Aarteil S."/>
            <person name="Calhoun S."/>
            <person name="Haridas S."/>
            <person name="Kuo A."/>
            <person name="Mondo S."/>
            <person name="Pangilinan J."/>
            <person name="Riley R."/>
            <person name="Labutti K."/>
            <person name="Andreopoulos B."/>
            <person name="Lipzen A."/>
            <person name="Chen C."/>
            <person name="Yanf M."/>
            <person name="Daum C."/>
            <person name="Ng V."/>
            <person name="Clum A."/>
            <person name="Ohm R."/>
            <person name="Martin F."/>
            <person name="Silar P."/>
            <person name="Natvig D."/>
            <person name="Lalanne C."/>
            <person name="Gautier V."/>
            <person name="Ament-Velasquez S.L."/>
            <person name="Kruys A."/>
            <person name="Hutchinson M.I."/>
            <person name="Powell A.J."/>
            <person name="Barry K."/>
            <person name="Miller A.N."/>
            <person name="Grigoriev I.V."/>
            <person name="Debuchy R."/>
            <person name="Gladieux P."/>
            <person name="Thoren M.H."/>
            <person name="Johannesson H."/>
        </authorList>
    </citation>
    <scope>NUCLEOTIDE SEQUENCE</scope>
    <source>
        <strain evidence="10">CBS 892.96</strain>
    </source>
</reference>
<evidence type="ECO:0000313" key="11">
    <source>
        <dbReference type="Proteomes" id="UP001302321"/>
    </source>
</evidence>
<dbReference type="SUPFAM" id="SSF53474">
    <property type="entry name" value="alpha/beta-Hydrolases"/>
    <property type="match status" value="1"/>
</dbReference>
<evidence type="ECO:0000256" key="1">
    <source>
        <dbReference type="ARBA" id="ARBA00004613"/>
    </source>
</evidence>
<keyword evidence="8" id="KW-0624">Polysaccharide degradation</keyword>
<keyword evidence="3" id="KW-0964">Secreted</keyword>
<dbReference type="AlphaFoldDB" id="A0AAN6W781"/>
<proteinExistence type="predicted"/>
<dbReference type="Gene3D" id="3.40.50.1820">
    <property type="entry name" value="alpha/beta hydrolase"/>
    <property type="match status" value="1"/>
</dbReference>
<evidence type="ECO:0000256" key="4">
    <source>
        <dbReference type="ARBA" id="ARBA00022651"/>
    </source>
</evidence>
<comment type="caution">
    <text evidence="10">The sequence shown here is derived from an EMBL/GenBank/DDBJ whole genome shotgun (WGS) entry which is preliminary data.</text>
</comment>
<dbReference type="Proteomes" id="UP001302321">
    <property type="component" value="Unassembled WGS sequence"/>
</dbReference>
<comment type="subcellular location">
    <subcellularLocation>
        <location evidence="1">Secreted</location>
    </subcellularLocation>
</comment>
<evidence type="ECO:0000256" key="2">
    <source>
        <dbReference type="ARBA" id="ARBA00013091"/>
    </source>
</evidence>
<evidence type="ECO:0000256" key="6">
    <source>
        <dbReference type="ARBA" id="ARBA00022801"/>
    </source>
</evidence>
<evidence type="ECO:0000256" key="3">
    <source>
        <dbReference type="ARBA" id="ARBA00022525"/>
    </source>
</evidence>
<evidence type="ECO:0000256" key="7">
    <source>
        <dbReference type="ARBA" id="ARBA00023277"/>
    </source>
</evidence>